<evidence type="ECO:0000259" key="1">
    <source>
        <dbReference type="Pfam" id="PF01388"/>
    </source>
</evidence>
<dbReference type="AlphaFoldDB" id="A0A5N6NKH2"/>
<feature type="domain" description="ARID" evidence="1">
    <location>
        <begin position="116"/>
        <end position="179"/>
    </location>
</feature>
<dbReference type="Proteomes" id="UP000326396">
    <property type="component" value="Linkage Group LG18"/>
</dbReference>
<evidence type="ECO:0000313" key="3">
    <source>
        <dbReference type="Proteomes" id="UP000326396"/>
    </source>
</evidence>
<dbReference type="Pfam" id="PF01388">
    <property type="entry name" value="ARID"/>
    <property type="match status" value="1"/>
</dbReference>
<dbReference type="Gene3D" id="1.10.150.60">
    <property type="entry name" value="ARID DNA-binding domain"/>
    <property type="match status" value="1"/>
</dbReference>
<dbReference type="SUPFAM" id="SSF46774">
    <property type="entry name" value="ARID-like"/>
    <property type="match status" value="1"/>
</dbReference>
<protein>
    <recommendedName>
        <fullName evidence="1">ARID domain-containing protein</fullName>
    </recommendedName>
</protein>
<gene>
    <name evidence="2" type="ORF">E3N88_18462</name>
</gene>
<reference evidence="2 3" key="1">
    <citation type="submission" date="2019-05" db="EMBL/GenBank/DDBJ databases">
        <title>Mikania micrantha, genome provides insights into the molecular mechanism of rapid growth.</title>
        <authorList>
            <person name="Liu B."/>
        </authorList>
    </citation>
    <scope>NUCLEOTIDE SEQUENCE [LARGE SCALE GENOMIC DNA]</scope>
    <source>
        <strain evidence="2">NLD-2019</strain>
        <tissue evidence="2">Leaf</tissue>
    </source>
</reference>
<proteinExistence type="predicted"/>
<name>A0A5N6NKH2_9ASTR</name>
<dbReference type="CDD" id="cd16100">
    <property type="entry name" value="ARID"/>
    <property type="match status" value="1"/>
</dbReference>
<dbReference type="InterPro" id="IPR001606">
    <property type="entry name" value="ARID_dom"/>
</dbReference>
<dbReference type="OrthoDB" id="1838866at2759"/>
<comment type="caution">
    <text evidence="2">The sequence shown here is derived from an EMBL/GenBank/DDBJ whole genome shotgun (WGS) entry which is preliminary data.</text>
</comment>
<organism evidence="2 3">
    <name type="scientific">Mikania micrantha</name>
    <name type="common">bitter vine</name>
    <dbReference type="NCBI Taxonomy" id="192012"/>
    <lineage>
        <taxon>Eukaryota</taxon>
        <taxon>Viridiplantae</taxon>
        <taxon>Streptophyta</taxon>
        <taxon>Embryophyta</taxon>
        <taxon>Tracheophyta</taxon>
        <taxon>Spermatophyta</taxon>
        <taxon>Magnoliopsida</taxon>
        <taxon>eudicotyledons</taxon>
        <taxon>Gunneridae</taxon>
        <taxon>Pentapetalae</taxon>
        <taxon>asterids</taxon>
        <taxon>campanulids</taxon>
        <taxon>Asterales</taxon>
        <taxon>Asteraceae</taxon>
        <taxon>Asteroideae</taxon>
        <taxon>Heliantheae alliance</taxon>
        <taxon>Eupatorieae</taxon>
        <taxon>Mikania</taxon>
    </lineage>
</organism>
<dbReference type="InterPro" id="IPR036431">
    <property type="entry name" value="ARID_dom_sf"/>
</dbReference>
<sequence>MGEKCEINYMFNDKDEKNEIDLNTLIHESLDKLSQSLDQEMNIQTKGNKPNSYLDGHYDGMFNEMMNFKGIEEEKVKEKVYKCIKVDSLSSMIELFNSLEDEVLVIKHKEVFKVEFDNMLKWFYKKQLGLEKVLDIPPKIDAYEIELMHFYLIVRYMGGYGIVTREGKWLDVIERMGQICDENESSKEPSDEEFGSCEEKVFSDNFKRTAGAGADLNGAVADLKDFDAEKRLAKAAESEPGTAVDKLNFEDASAVDFRKSNSSGNCDGGGKDQGVPEKFPLWLRPLPQPRYLFLPRPRPLKVDCWSDKNGRRLWVLRSLADYFIIQQGRCQIPARILRASRPIWYYKSIGIPRHPVLSKPRMTDPWELGWGVIYMIDNSVDNGWRGGDLRVEEDDVSSFLVMASDGRRQERNRFSEASSSDTIKVFMVENSLISCASEVVAAATAGCVGAGGSVGGGGPDLRWPAVVVAILKLWC</sequence>
<keyword evidence="3" id="KW-1185">Reference proteome</keyword>
<evidence type="ECO:0000313" key="2">
    <source>
        <dbReference type="EMBL" id="KAD4981791.1"/>
    </source>
</evidence>
<dbReference type="EMBL" id="SZYD01000010">
    <property type="protein sequence ID" value="KAD4981791.1"/>
    <property type="molecule type" value="Genomic_DNA"/>
</dbReference>
<dbReference type="GO" id="GO:0003677">
    <property type="term" value="F:DNA binding"/>
    <property type="evidence" value="ECO:0007669"/>
    <property type="project" value="InterPro"/>
</dbReference>
<accession>A0A5N6NKH2</accession>